<dbReference type="Gene3D" id="3.40.190.10">
    <property type="entry name" value="Periplasmic binding protein-like II"/>
    <property type="match status" value="2"/>
</dbReference>
<feature type="signal peptide" evidence="6">
    <location>
        <begin position="1"/>
        <end position="25"/>
    </location>
</feature>
<accession>A0A178IQ19</accession>
<evidence type="ECO:0000313" key="8">
    <source>
        <dbReference type="Proteomes" id="UP000078486"/>
    </source>
</evidence>
<dbReference type="NCBIfam" id="TIGR00971">
    <property type="entry name" value="3a0106s03"/>
    <property type="match status" value="1"/>
</dbReference>
<sequence>MKSNTRSLRALLRIALLAGSTLLIASSELRASAGCCGGTGAFGLDGRWTPLDLPPVPKKERIVSIHNASFGSTRDLYAEINATFGKEWVKKTNYSLTVNGTHGPSFAQTRVLLADTSDADFVTLDHPSAIDELALRGRFLPENWRTRLPNNSVPFNTTIVFLVRKGNPKAIRDWPDLAKSGVAIVTPDPKLNSVGQWIYLAAWSTALQREGGDVEKARASIIELYHNVAVLNSNSDGAAQTFTEKKTGDVLLLLESEALALAAQDKAYEVVAPPASLRVETPVAWLDKNIEKHGTARVTISYLMHLFSPEVQEIAVRHHYRPIDEAVAQKHASAFAPVKLLTLDETFGGWTQAYTRFLAPGAALDRDYPVMTTKEIIVQR</sequence>
<protein>
    <submittedName>
        <fullName evidence="7">Sulfate-binding protein</fullName>
    </submittedName>
</protein>
<evidence type="ECO:0000256" key="6">
    <source>
        <dbReference type="SAM" id="SignalP"/>
    </source>
</evidence>
<keyword evidence="8" id="KW-1185">Reference proteome</keyword>
<dbReference type="GO" id="GO:0140104">
    <property type="term" value="F:molecular carrier activity"/>
    <property type="evidence" value="ECO:0007669"/>
    <property type="project" value="InterPro"/>
</dbReference>
<evidence type="ECO:0000256" key="3">
    <source>
        <dbReference type="ARBA" id="ARBA00022448"/>
    </source>
</evidence>
<evidence type="ECO:0000256" key="1">
    <source>
        <dbReference type="ARBA" id="ARBA00004418"/>
    </source>
</evidence>
<dbReference type="Pfam" id="PF13531">
    <property type="entry name" value="SBP_bac_11"/>
    <property type="match status" value="1"/>
</dbReference>
<dbReference type="GO" id="GO:1902358">
    <property type="term" value="P:sulfate transmembrane transport"/>
    <property type="evidence" value="ECO:0007669"/>
    <property type="project" value="InterPro"/>
</dbReference>
<dbReference type="STRING" id="1184151.AW736_03430"/>
<gene>
    <name evidence="7" type="ORF">AW736_03430</name>
</gene>
<comment type="subcellular location">
    <subcellularLocation>
        <location evidence="1">Periplasm</location>
    </subcellularLocation>
</comment>
<dbReference type="AlphaFoldDB" id="A0A178IQ19"/>
<comment type="caution">
    <text evidence="7">The sequence shown here is derived from an EMBL/GenBank/DDBJ whole genome shotgun (WGS) entry which is preliminary data.</text>
</comment>
<dbReference type="InterPro" id="IPR005669">
    <property type="entry name" value="Thiosulph/SO4-bd"/>
</dbReference>
<keyword evidence="5" id="KW-0574">Periplasm</keyword>
<dbReference type="Proteomes" id="UP000078486">
    <property type="component" value="Unassembled WGS sequence"/>
</dbReference>
<dbReference type="PANTHER" id="PTHR30368:SF2">
    <property type="entry name" value="SULFATE-BINDING PROTEIN"/>
    <property type="match status" value="1"/>
</dbReference>
<evidence type="ECO:0000256" key="4">
    <source>
        <dbReference type="ARBA" id="ARBA00022729"/>
    </source>
</evidence>
<dbReference type="PANTHER" id="PTHR30368">
    <property type="entry name" value="SULFATE-BINDING PROTEIN"/>
    <property type="match status" value="1"/>
</dbReference>
<dbReference type="SUPFAM" id="SSF53850">
    <property type="entry name" value="Periplasmic binding protein-like II"/>
    <property type="match status" value="1"/>
</dbReference>
<evidence type="ECO:0000256" key="5">
    <source>
        <dbReference type="ARBA" id="ARBA00022764"/>
    </source>
</evidence>
<dbReference type="EMBL" id="LRRQ01000029">
    <property type="protein sequence ID" value="OAM91355.1"/>
    <property type="molecule type" value="Genomic_DNA"/>
</dbReference>
<comment type="similarity">
    <text evidence="2">Belongs to the prokaryotic sulfate-binding protein family.</text>
</comment>
<proteinExistence type="inferred from homology"/>
<feature type="chain" id="PRO_5008089248" evidence="6">
    <location>
        <begin position="26"/>
        <end position="380"/>
    </location>
</feature>
<dbReference type="GO" id="GO:0042597">
    <property type="term" value="C:periplasmic space"/>
    <property type="evidence" value="ECO:0007669"/>
    <property type="project" value="UniProtKB-SubCell"/>
</dbReference>
<organism evidence="7 8">
    <name type="scientific">Termitidicoccus mucosus</name>
    <dbReference type="NCBI Taxonomy" id="1184151"/>
    <lineage>
        <taxon>Bacteria</taxon>
        <taxon>Pseudomonadati</taxon>
        <taxon>Verrucomicrobiota</taxon>
        <taxon>Opitutia</taxon>
        <taxon>Opitutales</taxon>
        <taxon>Opitutaceae</taxon>
        <taxon>Termitidicoccus</taxon>
    </lineage>
</organism>
<keyword evidence="4 6" id="KW-0732">Signal</keyword>
<dbReference type="RefSeq" id="WP_068768860.1">
    <property type="nucleotide sequence ID" value="NZ_CP109796.1"/>
</dbReference>
<dbReference type="OrthoDB" id="199793at2"/>
<evidence type="ECO:0000256" key="2">
    <source>
        <dbReference type="ARBA" id="ARBA00006099"/>
    </source>
</evidence>
<keyword evidence="3" id="KW-0813">Transport</keyword>
<name>A0A178IQ19_9BACT</name>
<reference evidence="7 8" key="1">
    <citation type="submission" date="2016-01" db="EMBL/GenBank/DDBJ databases">
        <title>High potential of lignocellulose degradation of a new Verrucomicrobia species.</title>
        <authorList>
            <person name="Wang Y."/>
            <person name="Shi Y."/>
            <person name="Qiu Z."/>
            <person name="Liu S."/>
            <person name="Yang H."/>
        </authorList>
    </citation>
    <scope>NUCLEOTIDE SEQUENCE [LARGE SCALE GENOMIC DNA]</scope>
    <source>
        <strain evidence="7 8">TSB47</strain>
    </source>
</reference>
<evidence type="ECO:0000313" key="7">
    <source>
        <dbReference type="EMBL" id="OAM91355.1"/>
    </source>
</evidence>